<dbReference type="Gene3D" id="3.30.50.20">
    <property type="entry name" value="prophage-derive protein ybcO"/>
    <property type="match status" value="1"/>
</dbReference>
<sequence>MTDLMGRGPLGLKGAKPPKPPRKPMKASGPKTTKLRTAAKGQPCTLRLPCCNSNPETTSLSHIRAFGWAGTAEKPMDFLAVFACSDCHDALDRRRNGELWGWDDVTRALGETLIAQHRMGNLIVA</sequence>
<evidence type="ECO:0000313" key="2">
    <source>
        <dbReference type="EMBL" id="ATF06348.1"/>
    </source>
</evidence>
<evidence type="ECO:0000313" key="3">
    <source>
        <dbReference type="Proteomes" id="UP000217545"/>
    </source>
</evidence>
<dbReference type="GeneID" id="31846670"/>
<proteinExistence type="predicted"/>
<accession>A0AAD0EDB6</accession>
<dbReference type="Proteomes" id="UP000217545">
    <property type="component" value="Chromosome"/>
</dbReference>
<dbReference type="EMBL" id="CP010784">
    <property type="protein sequence ID" value="ATF06348.1"/>
    <property type="molecule type" value="Genomic_DNA"/>
</dbReference>
<dbReference type="InterPro" id="IPR010774">
    <property type="entry name" value="YbcO"/>
</dbReference>
<protein>
    <recommendedName>
        <fullName evidence="4">DUF1364 domain-containing protein</fullName>
    </recommendedName>
</protein>
<dbReference type="Pfam" id="PF07102">
    <property type="entry name" value="YbcO"/>
    <property type="match status" value="1"/>
</dbReference>
<name>A0AAD0EDB6_9RHOB</name>
<organism evidence="2 3">
    <name type="scientific">Phaeobacter gallaeciensis</name>
    <dbReference type="NCBI Taxonomy" id="60890"/>
    <lineage>
        <taxon>Bacteria</taxon>
        <taxon>Pseudomonadati</taxon>
        <taxon>Pseudomonadota</taxon>
        <taxon>Alphaproteobacteria</taxon>
        <taxon>Rhodobacterales</taxon>
        <taxon>Roseobacteraceae</taxon>
        <taxon>Phaeobacter</taxon>
    </lineage>
</organism>
<evidence type="ECO:0000256" key="1">
    <source>
        <dbReference type="SAM" id="MobiDB-lite"/>
    </source>
</evidence>
<dbReference type="RefSeq" id="WP_024097692.1">
    <property type="nucleotide sequence ID" value="NZ_CP010588.1"/>
</dbReference>
<gene>
    <name evidence="2" type="ORF">PhaeoP63_02282</name>
</gene>
<feature type="region of interest" description="Disordered" evidence="1">
    <location>
        <begin position="1"/>
        <end position="38"/>
    </location>
</feature>
<feature type="compositionally biased region" description="Low complexity" evidence="1">
    <location>
        <begin position="1"/>
        <end position="15"/>
    </location>
</feature>
<evidence type="ECO:0008006" key="4">
    <source>
        <dbReference type="Google" id="ProtNLM"/>
    </source>
</evidence>
<reference evidence="2 3" key="1">
    <citation type="journal article" date="2017" name="Front. Microbiol.">
        <title>Phaeobacter piscinae sp. nov., a species of the Roseobacter group and potential aquaculture probiont.</title>
        <authorList>
            <person name="Sonnenschein E.C."/>
            <person name="Phippen C.B.W."/>
            <person name="Nielsen K.F."/>
            <person name="Mateiu R.V."/>
            <person name="Melchiorsen J."/>
            <person name="Gram L."/>
            <person name="Overmann J."/>
            <person name="Freese H.M."/>
        </authorList>
    </citation>
    <scope>NUCLEOTIDE SEQUENCE [LARGE SCALE GENOMIC DNA]</scope>
    <source>
        <strain evidence="2 3">P63</strain>
    </source>
</reference>
<dbReference type="AlphaFoldDB" id="A0AAD0EDB6"/>